<evidence type="ECO:0000313" key="3">
    <source>
        <dbReference type="Proteomes" id="UP000003327"/>
    </source>
</evidence>
<organism evidence="2 3">
    <name type="scientific">Prevotella veroralis F0319</name>
    <dbReference type="NCBI Taxonomy" id="649761"/>
    <lineage>
        <taxon>Bacteria</taxon>
        <taxon>Pseudomonadati</taxon>
        <taxon>Bacteroidota</taxon>
        <taxon>Bacteroidia</taxon>
        <taxon>Bacteroidales</taxon>
        <taxon>Prevotellaceae</taxon>
        <taxon>Prevotella</taxon>
    </lineage>
</organism>
<comment type="caution">
    <text evidence="2">The sequence shown here is derived from an EMBL/GenBank/DDBJ whole genome shotgun (WGS) entry which is preliminary data.</text>
</comment>
<accession>C9MLY3</accession>
<evidence type="ECO:0000256" key="1">
    <source>
        <dbReference type="SAM" id="Phobius"/>
    </source>
</evidence>
<proteinExistence type="predicted"/>
<feature type="transmembrane region" description="Helical" evidence="1">
    <location>
        <begin position="20"/>
        <end position="39"/>
    </location>
</feature>
<keyword evidence="1" id="KW-0472">Membrane</keyword>
<evidence type="ECO:0000313" key="2">
    <source>
        <dbReference type="EMBL" id="EEX19667.1"/>
    </source>
</evidence>
<keyword evidence="3" id="KW-1185">Reference proteome</keyword>
<dbReference type="EMBL" id="ACVA01000013">
    <property type="protein sequence ID" value="EEX19667.1"/>
    <property type="molecule type" value="Genomic_DNA"/>
</dbReference>
<dbReference type="HOGENOM" id="CLU_2918940_0_0_10"/>
<protein>
    <submittedName>
        <fullName evidence="2">Uncharacterized protein</fullName>
    </submittedName>
</protein>
<keyword evidence="1" id="KW-0812">Transmembrane</keyword>
<name>C9MLY3_9BACT</name>
<keyword evidence="1" id="KW-1133">Transmembrane helix</keyword>
<gene>
    <name evidence="2" type="ORF">HMPREF0973_00609</name>
</gene>
<sequence>MRHSSSFGEADWGFISPLPIRVTLFVINANYLVISNIFCTFASVNMELRCGGNSFSHRNAP</sequence>
<dbReference type="STRING" id="649761.HMPREF0973_00609"/>
<reference evidence="2 3" key="1">
    <citation type="submission" date="2009-09" db="EMBL/GenBank/DDBJ databases">
        <authorList>
            <person name="Weinstock G."/>
            <person name="Sodergren E."/>
            <person name="Clifton S."/>
            <person name="Fulton L."/>
            <person name="Fulton B."/>
            <person name="Courtney L."/>
            <person name="Fronick C."/>
            <person name="Harrison M."/>
            <person name="Strong C."/>
            <person name="Farmer C."/>
            <person name="Delahaunty K."/>
            <person name="Markovic C."/>
            <person name="Hall O."/>
            <person name="Minx P."/>
            <person name="Tomlinson C."/>
            <person name="Mitreva M."/>
            <person name="Nelson J."/>
            <person name="Hou S."/>
            <person name="Wollam A."/>
            <person name="Pepin K.H."/>
            <person name="Johnson M."/>
            <person name="Bhonagiri V."/>
            <person name="Nash W.E."/>
            <person name="Warren W."/>
            <person name="Chinwalla A."/>
            <person name="Mardis E.R."/>
            <person name="Wilson R.K."/>
        </authorList>
    </citation>
    <scope>NUCLEOTIDE SEQUENCE [LARGE SCALE GENOMIC DNA]</scope>
    <source>
        <strain evidence="2 3">F0319</strain>
    </source>
</reference>
<dbReference type="Proteomes" id="UP000003327">
    <property type="component" value="Unassembled WGS sequence"/>
</dbReference>
<dbReference type="AlphaFoldDB" id="C9MLY3"/>